<sequence>MVLLDPIATLTTEIVGSIFVWFILSGTVVSIILAIISFSDDMEKKVIPVTALVLTLVNVIVILFFFWFGTNLA</sequence>
<keyword evidence="1" id="KW-0472">Membrane</keyword>
<feature type="transmembrane region" description="Helical" evidence="1">
    <location>
        <begin position="46"/>
        <end position="68"/>
    </location>
</feature>
<evidence type="ECO:0000256" key="1">
    <source>
        <dbReference type="SAM" id="Phobius"/>
    </source>
</evidence>
<feature type="transmembrane region" description="Helical" evidence="1">
    <location>
        <begin position="18"/>
        <end position="39"/>
    </location>
</feature>
<evidence type="ECO:0000313" key="3">
    <source>
        <dbReference type="Proteomes" id="UP000665043"/>
    </source>
</evidence>
<accession>A0ABX7W0F3</accession>
<reference evidence="2 3" key="1">
    <citation type="submission" date="2019-12" db="EMBL/GenBank/DDBJ databases">
        <title>The whole genome sequencing of a strain isolated from a Mars analog, Dalangtan Playa.</title>
        <authorList>
            <person name="Huang T."/>
        </authorList>
    </citation>
    <scope>NUCLEOTIDE SEQUENCE [LARGE SCALE GENOMIC DNA]</scope>
    <source>
        <strain evidence="2 3">DP4-553-S</strain>
    </source>
</reference>
<dbReference type="EMBL" id="CP046956">
    <property type="protein sequence ID" value="QTN01639.1"/>
    <property type="molecule type" value="Genomic_DNA"/>
</dbReference>
<protein>
    <submittedName>
        <fullName evidence="2">Uncharacterized protein</fullName>
    </submittedName>
</protein>
<proteinExistence type="predicted"/>
<dbReference type="Proteomes" id="UP000665043">
    <property type="component" value="Chromosome"/>
</dbReference>
<keyword evidence="1" id="KW-1133">Transmembrane helix</keyword>
<name>A0ABX7W0F3_9BACI</name>
<keyword evidence="1" id="KW-0812">Transmembrane</keyword>
<gene>
    <name evidence="2" type="ORF">ERJ70_18645</name>
</gene>
<organism evidence="2 3">
    <name type="scientific">Sediminibacillus dalangtanensis</name>
    <dbReference type="NCBI Taxonomy" id="2729421"/>
    <lineage>
        <taxon>Bacteria</taxon>
        <taxon>Bacillati</taxon>
        <taxon>Bacillota</taxon>
        <taxon>Bacilli</taxon>
        <taxon>Bacillales</taxon>
        <taxon>Bacillaceae</taxon>
        <taxon>Sediminibacillus</taxon>
    </lineage>
</organism>
<keyword evidence="3" id="KW-1185">Reference proteome</keyword>
<evidence type="ECO:0000313" key="2">
    <source>
        <dbReference type="EMBL" id="QTN01639.1"/>
    </source>
</evidence>